<accession>A0ABP8ILT9</accession>
<proteinExistence type="predicted"/>
<dbReference type="Proteomes" id="UP001501153">
    <property type="component" value="Unassembled WGS sequence"/>
</dbReference>
<sequence length="430" mass="45086">MPVTRTQLKALFRQFIKVVAGGPADKTRGGGLISVLDEFVDSVIVPADLPALLATNKLRGTDKIVPNMVLRGQLETAGVLTVGTSCYVQNSANVADFLAGVIEPPKIYLVSQNSTLVAPAGFLAYIDGSNDPTTVRCEWVEANSFAGAVAGYPYLDRTQAAAAGYEAKYRGTDNVLRLFRVLQPLVPAGGPPALIPAPPDGGNNANYEEFSPGAGLTYTDQQAMIAAFTERFHTTTRQALLDLFADGQTPSPGRVYRITDANGGTVTGMFATSAAPFIMEGATRAGQTGLWQYNLTANTYTASSGGGGGTWGSITGLLADQSDLANALAAKEATANKATDLSDSSSNTKYPSVKAVRDFYVSRDPYAIKDNATVTGAVLAATWSNGEVVTLTSAMTTGVYAGDSFINGAYIYTYRPGGSGTLTWVRSIKS</sequence>
<dbReference type="RefSeq" id="WP_345237008.1">
    <property type="nucleotide sequence ID" value="NZ_BAABGZ010000066.1"/>
</dbReference>
<evidence type="ECO:0008006" key="3">
    <source>
        <dbReference type="Google" id="ProtNLM"/>
    </source>
</evidence>
<protein>
    <recommendedName>
        <fullName evidence="3">Virion structural protein</fullName>
    </recommendedName>
</protein>
<evidence type="ECO:0000313" key="1">
    <source>
        <dbReference type="EMBL" id="GAA4362765.1"/>
    </source>
</evidence>
<dbReference type="EMBL" id="BAABGZ010000066">
    <property type="protein sequence ID" value="GAA4362765.1"/>
    <property type="molecule type" value="Genomic_DNA"/>
</dbReference>
<evidence type="ECO:0000313" key="2">
    <source>
        <dbReference type="Proteomes" id="UP001501153"/>
    </source>
</evidence>
<comment type="caution">
    <text evidence="1">The sequence shown here is derived from an EMBL/GenBank/DDBJ whole genome shotgun (WGS) entry which is preliminary data.</text>
</comment>
<reference evidence="2" key="1">
    <citation type="journal article" date="2019" name="Int. J. Syst. Evol. Microbiol.">
        <title>The Global Catalogue of Microorganisms (GCM) 10K type strain sequencing project: providing services to taxonomists for standard genome sequencing and annotation.</title>
        <authorList>
            <consortium name="The Broad Institute Genomics Platform"/>
            <consortium name="The Broad Institute Genome Sequencing Center for Infectious Disease"/>
            <person name="Wu L."/>
            <person name="Ma J."/>
        </authorList>
    </citation>
    <scope>NUCLEOTIDE SEQUENCE [LARGE SCALE GENOMIC DNA]</scope>
    <source>
        <strain evidence="2">JCM 17923</strain>
    </source>
</reference>
<organism evidence="1 2">
    <name type="scientific">Hymenobacter saemangeumensis</name>
    <dbReference type="NCBI Taxonomy" id="1084522"/>
    <lineage>
        <taxon>Bacteria</taxon>
        <taxon>Pseudomonadati</taxon>
        <taxon>Bacteroidota</taxon>
        <taxon>Cytophagia</taxon>
        <taxon>Cytophagales</taxon>
        <taxon>Hymenobacteraceae</taxon>
        <taxon>Hymenobacter</taxon>
    </lineage>
</organism>
<gene>
    <name evidence="1" type="ORF">GCM10023185_31000</name>
</gene>
<keyword evidence="2" id="KW-1185">Reference proteome</keyword>
<name>A0ABP8ILT9_9BACT</name>